<dbReference type="EMBL" id="CM042016">
    <property type="protein sequence ID" value="KAI3699313.1"/>
    <property type="molecule type" value="Genomic_DNA"/>
</dbReference>
<comment type="caution">
    <text evidence="1">The sequence shown here is derived from an EMBL/GenBank/DDBJ whole genome shotgun (WGS) entry which is preliminary data.</text>
</comment>
<proteinExistence type="predicted"/>
<organism evidence="1 2">
    <name type="scientific">Cichorium intybus</name>
    <name type="common">Chicory</name>
    <dbReference type="NCBI Taxonomy" id="13427"/>
    <lineage>
        <taxon>Eukaryota</taxon>
        <taxon>Viridiplantae</taxon>
        <taxon>Streptophyta</taxon>
        <taxon>Embryophyta</taxon>
        <taxon>Tracheophyta</taxon>
        <taxon>Spermatophyta</taxon>
        <taxon>Magnoliopsida</taxon>
        <taxon>eudicotyledons</taxon>
        <taxon>Gunneridae</taxon>
        <taxon>Pentapetalae</taxon>
        <taxon>asterids</taxon>
        <taxon>campanulids</taxon>
        <taxon>Asterales</taxon>
        <taxon>Asteraceae</taxon>
        <taxon>Cichorioideae</taxon>
        <taxon>Cichorieae</taxon>
        <taxon>Cichoriinae</taxon>
        <taxon>Cichorium</taxon>
    </lineage>
</organism>
<gene>
    <name evidence="1" type="ORF">L2E82_43545</name>
</gene>
<evidence type="ECO:0000313" key="2">
    <source>
        <dbReference type="Proteomes" id="UP001055811"/>
    </source>
</evidence>
<reference evidence="2" key="1">
    <citation type="journal article" date="2022" name="Mol. Ecol. Resour.">
        <title>The genomes of chicory, endive, great burdock and yacon provide insights into Asteraceae palaeo-polyploidization history and plant inulin production.</title>
        <authorList>
            <person name="Fan W."/>
            <person name="Wang S."/>
            <person name="Wang H."/>
            <person name="Wang A."/>
            <person name="Jiang F."/>
            <person name="Liu H."/>
            <person name="Zhao H."/>
            <person name="Xu D."/>
            <person name="Zhang Y."/>
        </authorList>
    </citation>
    <scope>NUCLEOTIDE SEQUENCE [LARGE SCALE GENOMIC DNA]</scope>
    <source>
        <strain evidence="2">cv. Punajuju</strain>
    </source>
</reference>
<protein>
    <submittedName>
        <fullName evidence="1">Uncharacterized protein</fullName>
    </submittedName>
</protein>
<name>A0ACB8ZNT7_CICIN</name>
<evidence type="ECO:0000313" key="1">
    <source>
        <dbReference type="EMBL" id="KAI3699313.1"/>
    </source>
</evidence>
<reference evidence="1 2" key="2">
    <citation type="journal article" date="2022" name="Mol. Ecol. Resour.">
        <title>The genomes of chicory, endive, great burdock and yacon provide insights into Asteraceae paleo-polyploidization history and plant inulin production.</title>
        <authorList>
            <person name="Fan W."/>
            <person name="Wang S."/>
            <person name="Wang H."/>
            <person name="Wang A."/>
            <person name="Jiang F."/>
            <person name="Liu H."/>
            <person name="Zhao H."/>
            <person name="Xu D."/>
            <person name="Zhang Y."/>
        </authorList>
    </citation>
    <scope>NUCLEOTIDE SEQUENCE [LARGE SCALE GENOMIC DNA]</scope>
    <source>
        <strain evidence="2">cv. Punajuju</strain>
        <tissue evidence="1">Leaves</tissue>
    </source>
</reference>
<dbReference type="Proteomes" id="UP001055811">
    <property type="component" value="Linkage Group LG08"/>
</dbReference>
<accession>A0ACB8ZNT7</accession>
<keyword evidence="2" id="KW-1185">Reference proteome</keyword>
<sequence length="106" mass="12400">MEKYLRNDIFDLMKSGYVSEVFQTVISVSALILVILMWTNKECDSYIVEWNESDGAIKGTYNGLGKRSVEVVHFDTTKNRFLADLEVKMELYQNIRRCILHMFCSF</sequence>